<evidence type="ECO:0000313" key="2">
    <source>
        <dbReference type="EMBL" id="QDS95368.1"/>
    </source>
</evidence>
<keyword evidence="1" id="KW-0812">Transmembrane</keyword>
<evidence type="ECO:0000313" key="3">
    <source>
        <dbReference type="Proteomes" id="UP000320672"/>
    </source>
</evidence>
<organism evidence="2 3">
    <name type="scientific">Roseimaritima multifibrata</name>
    <dbReference type="NCBI Taxonomy" id="1930274"/>
    <lineage>
        <taxon>Bacteria</taxon>
        <taxon>Pseudomonadati</taxon>
        <taxon>Planctomycetota</taxon>
        <taxon>Planctomycetia</taxon>
        <taxon>Pirellulales</taxon>
        <taxon>Pirellulaceae</taxon>
        <taxon>Roseimaritima</taxon>
    </lineage>
</organism>
<protein>
    <submittedName>
        <fullName evidence="2">Uncharacterized protein</fullName>
    </submittedName>
</protein>
<feature type="transmembrane region" description="Helical" evidence="1">
    <location>
        <begin position="17"/>
        <end position="34"/>
    </location>
</feature>
<proteinExistence type="predicted"/>
<dbReference type="Proteomes" id="UP000320672">
    <property type="component" value="Chromosome"/>
</dbReference>
<dbReference type="EMBL" id="CP036262">
    <property type="protein sequence ID" value="QDS95368.1"/>
    <property type="molecule type" value="Genomic_DNA"/>
</dbReference>
<dbReference type="AlphaFoldDB" id="A0A517MKG4"/>
<evidence type="ECO:0000256" key="1">
    <source>
        <dbReference type="SAM" id="Phobius"/>
    </source>
</evidence>
<keyword evidence="1" id="KW-1133">Transmembrane helix</keyword>
<reference evidence="2 3" key="1">
    <citation type="submission" date="2019-02" db="EMBL/GenBank/DDBJ databases">
        <title>Deep-cultivation of Planctomycetes and their phenomic and genomic characterization uncovers novel biology.</title>
        <authorList>
            <person name="Wiegand S."/>
            <person name="Jogler M."/>
            <person name="Boedeker C."/>
            <person name="Pinto D."/>
            <person name="Vollmers J."/>
            <person name="Rivas-Marin E."/>
            <person name="Kohn T."/>
            <person name="Peeters S.H."/>
            <person name="Heuer A."/>
            <person name="Rast P."/>
            <person name="Oberbeckmann S."/>
            <person name="Bunk B."/>
            <person name="Jeske O."/>
            <person name="Meyerdierks A."/>
            <person name="Storesund J.E."/>
            <person name="Kallscheuer N."/>
            <person name="Luecker S."/>
            <person name="Lage O.M."/>
            <person name="Pohl T."/>
            <person name="Merkel B.J."/>
            <person name="Hornburger P."/>
            <person name="Mueller R.-W."/>
            <person name="Bruemmer F."/>
            <person name="Labrenz M."/>
            <person name="Spormann A.M."/>
            <person name="Op den Camp H."/>
            <person name="Overmann J."/>
            <person name="Amann R."/>
            <person name="Jetten M.S.M."/>
            <person name="Mascher T."/>
            <person name="Medema M.H."/>
            <person name="Devos D.P."/>
            <person name="Kaster A.-K."/>
            <person name="Ovreas L."/>
            <person name="Rohde M."/>
            <person name="Galperin M.Y."/>
            <person name="Jogler C."/>
        </authorList>
    </citation>
    <scope>NUCLEOTIDE SEQUENCE [LARGE SCALE GENOMIC DNA]</scope>
    <source>
        <strain evidence="2 3">FF011L</strain>
    </source>
</reference>
<accession>A0A517MKG4</accession>
<keyword evidence="3" id="KW-1185">Reference proteome</keyword>
<sequence length="76" mass="8643">MGLSIIRLREIHLPQTPFLYMGIGSFAYFVSFAVKHPAPKDERIFLTTAKNANYAKEMRCRRNLAGEPSGQRAGWD</sequence>
<gene>
    <name evidence="2" type="ORF">FF011L_41630</name>
</gene>
<keyword evidence="1" id="KW-0472">Membrane</keyword>
<dbReference type="KEGG" id="rml:FF011L_41630"/>
<name>A0A517MKG4_9BACT</name>